<dbReference type="Gene3D" id="3.40.50.720">
    <property type="entry name" value="NAD(P)-binding Rossmann-like Domain"/>
    <property type="match status" value="1"/>
</dbReference>
<name>A0ABQ6K5U7_9MICO</name>
<dbReference type="InterPro" id="IPR036291">
    <property type="entry name" value="NAD(P)-bd_dom_sf"/>
</dbReference>
<dbReference type="InterPro" id="IPR020904">
    <property type="entry name" value="Sc_DH/Rdtase_CS"/>
</dbReference>
<evidence type="ECO:0000259" key="2">
    <source>
        <dbReference type="SMART" id="SM00822"/>
    </source>
</evidence>
<dbReference type="SUPFAM" id="SSF51735">
    <property type="entry name" value="NAD(P)-binding Rossmann-fold domains"/>
    <property type="match status" value="1"/>
</dbReference>
<dbReference type="Pfam" id="PF13561">
    <property type="entry name" value="adh_short_C2"/>
    <property type="match status" value="1"/>
</dbReference>
<dbReference type="PRINTS" id="PR00081">
    <property type="entry name" value="GDHRDH"/>
</dbReference>
<dbReference type="Proteomes" id="UP001157034">
    <property type="component" value="Unassembled WGS sequence"/>
</dbReference>
<dbReference type="PRINTS" id="PR00080">
    <property type="entry name" value="SDRFAMILY"/>
</dbReference>
<evidence type="ECO:0000313" key="3">
    <source>
        <dbReference type="EMBL" id="GMA94654.1"/>
    </source>
</evidence>
<organism evidence="3 4">
    <name type="scientific">Pseudolysinimonas kribbensis</name>
    <dbReference type="NCBI Taxonomy" id="433641"/>
    <lineage>
        <taxon>Bacteria</taxon>
        <taxon>Bacillati</taxon>
        <taxon>Actinomycetota</taxon>
        <taxon>Actinomycetes</taxon>
        <taxon>Micrococcales</taxon>
        <taxon>Microbacteriaceae</taxon>
        <taxon>Pseudolysinimonas</taxon>
    </lineage>
</organism>
<dbReference type="PANTHER" id="PTHR42760:SF40">
    <property type="entry name" value="3-OXOACYL-[ACYL-CARRIER-PROTEIN] REDUCTASE, CHLOROPLASTIC"/>
    <property type="match status" value="1"/>
</dbReference>
<dbReference type="PANTHER" id="PTHR42760">
    <property type="entry name" value="SHORT-CHAIN DEHYDROGENASES/REDUCTASES FAMILY MEMBER"/>
    <property type="match status" value="1"/>
</dbReference>
<feature type="domain" description="Ketoreductase" evidence="2">
    <location>
        <begin position="10"/>
        <end position="191"/>
    </location>
</feature>
<dbReference type="InterPro" id="IPR057326">
    <property type="entry name" value="KR_dom"/>
</dbReference>
<dbReference type="InterPro" id="IPR002347">
    <property type="entry name" value="SDR_fam"/>
</dbReference>
<dbReference type="PROSITE" id="PS00061">
    <property type="entry name" value="ADH_SHORT"/>
    <property type="match status" value="1"/>
</dbReference>
<gene>
    <name evidence="3" type="primary">fabG_1</name>
    <name evidence="3" type="ORF">GCM10025881_14780</name>
</gene>
<dbReference type="RefSeq" id="WP_284253553.1">
    <property type="nucleotide sequence ID" value="NZ_BAAAQO010000002.1"/>
</dbReference>
<reference evidence="4" key="1">
    <citation type="journal article" date="2019" name="Int. J. Syst. Evol. Microbiol.">
        <title>The Global Catalogue of Microorganisms (GCM) 10K type strain sequencing project: providing services to taxonomists for standard genome sequencing and annotation.</title>
        <authorList>
            <consortium name="The Broad Institute Genomics Platform"/>
            <consortium name="The Broad Institute Genome Sequencing Center for Infectious Disease"/>
            <person name="Wu L."/>
            <person name="Ma J."/>
        </authorList>
    </citation>
    <scope>NUCLEOTIDE SEQUENCE [LARGE SCALE GENOMIC DNA]</scope>
    <source>
        <strain evidence="4">NBRC 108894</strain>
    </source>
</reference>
<dbReference type="NCBIfam" id="NF009466">
    <property type="entry name" value="PRK12826.1-2"/>
    <property type="match status" value="1"/>
</dbReference>
<evidence type="ECO:0000256" key="1">
    <source>
        <dbReference type="ARBA" id="ARBA00006484"/>
    </source>
</evidence>
<comment type="caution">
    <text evidence="3">The sequence shown here is derived from an EMBL/GenBank/DDBJ whole genome shotgun (WGS) entry which is preliminary data.</text>
</comment>
<evidence type="ECO:0000313" key="4">
    <source>
        <dbReference type="Proteomes" id="UP001157034"/>
    </source>
</evidence>
<comment type="similarity">
    <text evidence="1">Belongs to the short-chain dehydrogenases/reductases (SDR) family.</text>
</comment>
<dbReference type="EMBL" id="BSVB01000001">
    <property type="protein sequence ID" value="GMA94654.1"/>
    <property type="molecule type" value="Genomic_DNA"/>
</dbReference>
<accession>A0ABQ6K5U7</accession>
<keyword evidence="4" id="KW-1185">Reference proteome</keyword>
<dbReference type="NCBIfam" id="NF004198">
    <property type="entry name" value="PRK05653.1-3"/>
    <property type="match status" value="1"/>
</dbReference>
<proteinExistence type="inferred from homology"/>
<sequence>MPSELLLPGKTVVITGGAGGLGQAMATRFASEGARVVIADLDLAAAESVAGELSGEALAVRTDISDPDDVARLVSTTVEATGSLDVLVNNAGITRDASIRKMTIEQWDLVQSVHLRGAFLATKAAAEVMREQRSGAIVNISSLSGKVGNFGQANYSTAKSGLIGLTKVTAKEYARFGVRANAVQPGLIRTAMTEALSPEIWNQKLAEIPLGRAGEPDEVAKVVLFLSSELSSYMTGAVLEIGGGRYM</sequence>
<dbReference type="NCBIfam" id="NF005559">
    <property type="entry name" value="PRK07231.1"/>
    <property type="match status" value="1"/>
</dbReference>
<dbReference type="SMART" id="SM00822">
    <property type="entry name" value="PKS_KR"/>
    <property type="match status" value="1"/>
</dbReference>
<protein>
    <submittedName>
        <fullName evidence="3">3-oxoacyl-[acyl-carrier-protein] reductase</fullName>
    </submittedName>
</protein>